<protein>
    <submittedName>
        <fullName evidence="2">Uncharacterized protein</fullName>
    </submittedName>
</protein>
<feature type="compositionally biased region" description="Low complexity" evidence="1">
    <location>
        <begin position="217"/>
        <end position="229"/>
    </location>
</feature>
<sequence length="246" mass="27347">MTHKRAIQAAHRVTMFHARKAWKPPKTGWKSGGAPPLRTAEAHEPDTIKEGCGLISIKKPVFLALLQSYGVPLHGHSSDEKNEPRGSECHVEIATENMVHLFHLRKVCVVRVAFNMASLALQGMREMVCVRIVSMVLRGMHCYRLKSKTYLAEQPALVSEWQGQEKRDCESPQRAPRNPKTAPAKKAAKNTSKTKKSPAKVVKLKNPPEVMERKATKPQAAKPKPTSSARQLTSHDEHCVLCACTP</sequence>
<evidence type="ECO:0000313" key="3">
    <source>
        <dbReference type="Proteomes" id="UP001066276"/>
    </source>
</evidence>
<proteinExistence type="predicted"/>
<keyword evidence="3" id="KW-1185">Reference proteome</keyword>
<reference evidence="2" key="1">
    <citation type="journal article" date="2022" name="bioRxiv">
        <title>Sequencing and chromosome-scale assembly of the giantPleurodeles waltlgenome.</title>
        <authorList>
            <person name="Brown T."/>
            <person name="Elewa A."/>
            <person name="Iarovenko S."/>
            <person name="Subramanian E."/>
            <person name="Araus A.J."/>
            <person name="Petzold A."/>
            <person name="Susuki M."/>
            <person name="Suzuki K.-i.T."/>
            <person name="Hayashi T."/>
            <person name="Toyoda A."/>
            <person name="Oliveira C."/>
            <person name="Osipova E."/>
            <person name="Leigh N.D."/>
            <person name="Simon A."/>
            <person name="Yun M.H."/>
        </authorList>
    </citation>
    <scope>NUCLEOTIDE SEQUENCE</scope>
    <source>
        <strain evidence="2">20211129_DDA</strain>
        <tissue evidence="2">Liver</tissue>
    </source>
</reference>
<dbReference type="AlphaFoldDB" id="A0AAV7VCH3"/>
<feature type="region of interest" description="Disordered" evidence="1">
    <location>
        <begin position="162"/>
        <end position="234"/>
    </location>
</feature>
<comment type="caution">
    <text evidence="2">The sequence shown here is derived from an EMBL/GenBank/DDBJ whole genome shotgun (WGS) entry which is preliminary data.</text>
</comment>
<dbReference type="EMBL" id="JANPWB010000003">
    <property type="protein sequence ID" value="KAJ1197858.1"/>
    <property type="molecule type" value="Genomic_DNA"/>
</dbReference>
<name>A0AAV7VCH3_PLEWA</name>
<dbReference type="Proteomes" id="UP001066276">
    <property type="component" value="Chromosome 2_1"/>
</dbReference>
<gene>
    <name evidence="2" type="ORF">NDU88_001703</name>
</gene>
<feature type="compositionally biased region" description="Low complexity" evidence="1">
    <location>
        <begin position="174"/>
        <end position="185"/>
    </location>
</feature>
<accession>A0AAV7VCH3</accession>
<evidence type="ECO:0000313" key="2">
    <source>
        <dbReference type="EMBL" id="KAJ1197858.1"/>
    </source>
</evidence>
<organism evidence="2 3">
    <name type="scientific">Pleurodeles waltl</name>
    <name type="common">Iberian ribbed newt</name>
    <dbReference type="NCBI Taxonomy" id="8319"/>
    <lineage>
        <taxon>Eukaryota</taxon>
        <taxon>Metazoa</taxon>
        <taxon>Chordata</taxon>
        <taxon>Craniata</taxon>
        <taxon>Vertebrata</taxon>
        <taxon>Euteleostomi</taxon>
        <taxon>Amphibia</taxon>
        <taxon>Batrachia</taxon>
        <taxon>Caudata</taxon>
        <taxon>Salamandroidea</taxon>
        <taxon>Salamandridae</taxon>
        <taxon>Pleurodelinae</taxon>
        <taxon>Pleurodeles</taxon>
    </lineage>
</organism>
<evidence type="ECO:0000256" key="1">
    <source>
        <dbReference type="SAM" id="MobiDB-lite"/>
    </source>
</evidence>
<feature type="compositionally biased region" description="Basic residues" evidence="1">
    <location>
        <begin position="186"/>
        <end position="198"/>
    </location>
</feature>